<keyword evidence="12" id="KW-1185">Reference proteome</keyword>
<feature type="domain" description="Spore germination protein N-terminal" evidence="10">
    <location>
        <begin position="23"/>
        <end position="194"/>
    </location>
</feature>
<reference evidence="12" key="1">
    <citation type="submission" date="2015-05" db="EMBL/GenBank/DDBJ databases">
        <authorList>
            <person name="Urmite Genomes"/>
        </authorList>
    </citation>
    <scope>NUCLEOTIDE SEQUENCE [LARGE SCALE GENOMIC DNA]</scope>
    <source>
        <strain evidence="12">LF1</strain>
    </source>
</reference>
<keyword evidence="7" id="KW-0449">Lipoprotein</keyword>
<dbReference type="PANTHER" id="PTHR35789:SF1">
    <property type="entry name" value="SPORE GERMINATION PROTEIN B3"/>
    <property type="match status" value="1"/>
</dbReference>
<dbReference type="Pfam" id="PF05504">
    <property type="entry name" value="Spore_GerAC"/>
    <property type="match status" value="1"/>
</dbReference>
<evidence type="ECO:0000256" key="2">
    <source>
        <dbReference type="ARBA" id="ARBA00007886"/>
    </source>
</evidence>
<comment type="subcellular location">
    <subcellularLocation>
        <location evidence="1">Membrane</location>
        <topology evidence="1">Lipid-anchor</topology>
    </subcellularLocation>
</comment>
<protein>
    <submittedName>
        <fullName evidence="11">Spore germination protein GerKC</fullName>
    </submittedName>
</protein>
<keyword evidence="5" id="KW-0472">Membrane</keyword>
<dbReference type="Pfam" id="PF25198">
    <property type="entry name" value="Spore_GerAC_N"/>
    <property type="match status" value="1"/>
</dbReference>
<dbReference type="NCBIfam" id="TIGR02887">
    <property type="entry name" value="spore_ger_x_C"/>
    <property type="match status" value="1"/>
</dbReference>
<keyword evidence="6" id="KW-0564">Palmitate</keyword>
<dbReference type="InterPro" id="IPR057336">
    <property type="entry name" value="GerAC_N"/>
</dbReference>
<dbReference type="GO" id="GO:0016020">
    <property type="term" value="C:membrane"/>
    <property type="evidence" value="ECO:0007669"/>
    <property type="project" value="UniProtKB-SubCell"/>
</dbReference>
<keyword evidence="4 8" id="KW-0732">Signal</keyword>
<feature type="chain" id="PRO_5038993358" evidence="8">
    <location>
        <begin position="24"/>
        <end position="370"/>
    </location>
</feature>
<dbReference type="STRING" id="1499688.BN000_01124"/>
<evidence type="ECO:0000256" key="6">
    <source>
        <dbReference type="ARBA" id="ARBA00023139"/>
    </source>
</evidence>
<sequence precursor="true">MKMKMLKVMILSTLLLTATGCWDQKLLKENTLAFSISYDTTDKENQILGTSIIRILKQIGGGQTQPINIIVESKGRTPREIRKKWDTAVPGIYAPNKVQVILFGEELAKKGIYSILDIFYRDQTNNINAKPIITKGKASSILKMKEIKHVLISQGLSALLHSTEERSITPEESLATIFPVIFDPGTDLFLPYFEKTNKETVEVKGVALFHGDKFTGHVLTDKQATILLLLTKKEGKYTRFTFPMGNKEHEKYLSISVFNSKQKTKLKINNKNQIKADISLKLNVTINEYINGRMDEKDKLNELLSEKLTLLAKSVTNELQAANCDALAIRREIMIKHPELSEKYNQKKQYQEIEINPKVTVNILNTGVLN</sequence>
<dbReference type="GO" id="GO:0009847">
    <property type="term" value="P:spore germination"/>
    <property type="evidence" value="ECO:0007669"/>
    <property type="project" value="InterPro"/>
</dbReference>
<evidence type="ECO:0000256" key="8">
    <source>
        <dbReference type="SAM" id="SignalP"/>
    </source>
</evidence>
<dbReference type="InterPro" id="IPR038501">
    <property type="entry name" value="Spore_GerAC_C_sf"/>
</dbReference>
<name>A0A0U1NT54_9BACI</name>
<gene>
    <name evidence="11" type="primary">gerKC_1</name>
    <name evidence="11" type="ORF">BN000_01124</name>
</gene>
<evidence type="ECO:0000256" key="1">
    <source>
        <dbReference type="ARBA" id="ARBA00004635"/>
    </source>
</evidence>
<dbReference type="RefSeq" id="WP_090631938.1">
    <property type="nucleotide sequence ID" value="NZ_CVRB01000001.1"/>
</dbReference>
<feature type="signal peptide" evidence="8">
    <location>
        <begin position="1"/>
        <end position="23"/>
    </location>
</feature>
<keyword evidence="3" id="KW-0309">Germination</keyword>
<dbReference type="OrthoDB" id="2370124at2"/>
<evidence type="ECO:0000313" key="12">
    <source>
        <dbReference type="Proteomes" id="UP000199087"/>
    </source>
</evidence>
<evidence type="ECO:0000256" key="7">
    <source>
        <dbReference type="ARBA" id="ARBA00023288"/>
    </source>
</evidence>
<dbReference type="AlphaFoldDB" id="A0A0U1NT54"/>
<feature type="domain" description="Spore germination GerAC-like C-terminal" evidence="9">
    <location>
        <begin position="204"/>
        <end position="367"/>
    </location>
</feature>
<proteinExistence type="inferred from homology"/>
<evidence type="ECO:0000259" key="10">
    <source>
        <dbReference type="Pfam" id="PF25198"/>
    </source>
</evidence>
<evidence type="ECO:0000256" key="5">
    <source>
        <dbReference type="ARBA" id="ARBA00023136"/>
    </source>
</evidence>
<dbReference type="InterPro" id="IPR046953">
    <property type="entry name" value="Spore_GerAC-like_C"/>
</dbReference>
<dbReference type="PROSITE" id="PS51257">
    <property type="entry name" value="PROKAR_LIPOPROTEIN"/>
    <property type="match status" value="1"/>
</dbReference>
<dbReference type="EMBL" id="CVRB01000001">
    <property type="protein sequence ID" value="CRK81224.1"/>
    <property type="molecule type" value="Genomic_DNA"/>
</dbReference>
<evidence type="ECO:0000256" key="4">
    <source>
        <dbReference type="ARBA" id="ARBA00022729"/>
    </source>
</evidence>
<evidence type="ECO:0000256" key="3">
    <source>
        <dbReference type="ARBA" id="ARBA00022544"/>
    </source>
</evidence>
<dbReference type="PANTHER" id="PTHR35789">
    <property type="entry name" value="SPORE GERMINATION PROTEIN B3"/>
    <property type="match status" value="1"/>
</dbReference>
<organism evidence="11 12">
    <name type="scientific">Neobacillus massiliamazoniensis</name>
    <dbReference type="NCBI Taxonomy" id="1499688"/>
    <lineage>
        <taxon>Bacteria</taxon>
        <taxon>Bacillati</taxon>
        <taxon>Bacillota</taxon>
        <taxon>Bacilli</taxon>
        <taxon>Bacillales</taxon>
        <taxon>Bacillaceae</taxon>
        <taxon>Neobacillus</taxon>
    </lineage>
</organism>
<evidence type="ECO:0000313" key="11">
    <source>
        <dbReference type="EMBL" id="CRK81224.1"/>
    </source>
</evidence>
<accession>A0A0U1NT54</accession>
<evidence type="ECO:0000259" key="9">
    <source>
        <dbReference type="Pfam" id="PF05504"/>
    </source>
</evidence>
<comment type="similarity">
    <text evidence="2">Belongs to the GerABKC lipoprotein family.</text>
</comment>
<dbReference type="Gene3D" id="3.30.300.210">
    <property type="entry name" value="Nutrient germinant receptor protein C, domain 3"/>
    <property type="match status" value="1"/>
</dbReference>
<dbReference type="InterPro" id="IPR008844">
    <property type="entry name" value="Spore_GerAC-like"/>
</dbReference>
<dbReference type="Proteomes" id="UP000199087">
    <property type="component" value="Unassembled WGS sequence"/>
</dbReference>